<dbReference type="Pfam" id="PF10531">
    <property type="entry name" value="SLBB"/>
    <property type="match status" value="1"/>
</dbReference>
<feature type="signal peptide" evidence="16">
    <location>
        <begin position="1"/>
        <end position="19"/>
    </location>
</feature>
<keyword evidence="9" id="KW-0406">Ion transport</keyword>
<dbReference type="GO" id="GO:0015288">
    <property type="term" value="F:porin activity"/>
    <property type="evidence" value="ECO:0007669"/>
    <property type="project" value="UniProtKB-KW"/>
</dbReference>
<dbReference type="PANTHER" id="PTHR33619:SF3">
    <property type="entry name" value="POLYSACCHARIDE EXPORT PROTEIN GFCE-RELATED"/>
    <property type="match status" value="1"/>
</dbReference>
<name>A0A840VDF0_9BACT</name>
<evidence type="ECO:0000256" key="6">
    <source>
        <dbReference type="ARBA" id="ARBA00022692"/>
    </source>
</evidence>
<reference evidence="20 21" key="1">
    <citation type="submission" date="2020-08" db="EMBL/GenBank/DDBJ databases">
        <title>Genomic Encyclopedia of Type Strains, Phase IV (KMG-IV): sequencing the most valuable type-strain genomes for metagenomic binning, comparative biology and taxonomic classification.</title>
        <authorList>
            <person name="Goeker M."/>
        </authorList>
    </citation>
    <scope>NUCLEOTIDE SEQUENCE [LARGE SCALE GENOMIC DNA]</scope>
    <source>
        <strain evidence="20 21">YC6886</strain>
    </source>
</reference>
<comment type="subcellular location">
    <subcellularLocation>
        <location evidence="1">Cell outer membrane</location>
        <topology evidence="1">Multi-pass membrane protein</topology>
    </subcellularLocation>
</comment>
<evidence type="ECO:0000256" key="12">
    <source>
        <dbReference type="ARBA" id="ARBA00023139"/>
    </source>
</evidence>
<evidence type="ECO:0000256" key="8">
    <source>
        <dbReference type="ARBA" id="ARBA00023047"/>
    </source>
</evidence>
<evidence type="ECO:0000259" key="19">
    <source>
        <dbReference type="Pfam" id="PF22461"/>
    </source>
</evidence>
<dbReference type="Gene3D" id="3.30.1950.10">
    <property type="entry name" value="wza like domain"/>
    <property type="match status" value="1"/>
</dbReference>
<dbReference type="GO" id="GO:0006811">
    <property type="term" value="P:monoatomic ion transport"/>
    <property type="evidence" value="ECO:0007669"/>
    <property type="project" value="UniProtKB-KW"/>
</dbReference>
<evidence type="ECO:0000256" key="7">
    <source>
        <dbReference type="ARBA" id="ARBA00022729"/>
    </source>
</evidence>
<keyword evidence="21" id="KW-1185">Reference proteome</keyword>
<feature type="chain" id="PRO_5032458617" evidence="16">
    <location>
        <begin position="20"/>
        <end position="359"/>
    </location>
</feature>
<dbReference type="Pfam" id="PF02563">
    <property type="entry name" value="Poly_export"/>
    <property type="match status" value="1"/>
</dbReference>
<evidence type="ECO:0000256" key="14">
    <source>
        <dbReference type="ARBA" id="ARBA00023288"/>
    </source>
</evidence>
<evidence type="ECO:0000256" key="3">
    <source>
        <dbReference type="ARBA" id="ARBA00022448"/>
    </source>
</evidence>
<gene>
    <name evidence="20" type="ORF">HNR46_001105</name>
</gene>
<dbReference type="InterPro" id="IPR003715">
    <property type="entry name" value="Poly_export_N"/>
</dbReference>
<evidence type="ECO:0000256" key="5">
    <source>
        <dbReference type="ARBA" id="ARBA00022597"/>
    </source>
</evidence>
<evidence type="ECO:0000259" key="18">
    <source>
        <dbReference type="Pfam" id="PF10531"/>
    </source>
</evidence>
<keyword evidence="6" id="KW-0812">Transmembrane</keyword>
<keyword evidence="5" id="KW-0762">Sugar transport</keyword>
<evidence type="ECO:0000256" key="2">
    <source>
        <dbReference type="ARBA" id="ARBA00009450"/>
    </source>
</evidence>
<keyword evidence="7 16" id="KW-0732">Signal</keyword>
<dbReference type="GO" id="GO:0046930">
    <property type="term" value="C:pore complex"/>
    <property type="evidence" value="ECO:0007669"/>
    <property type="project" value="UniProtKB-KW"/>
</dbReference>
<dbReference type="Proteomes" id="UP000557717">
    <property type="component" value="Unassembled WGS sequence"/>
</dbReference>
<evidence type="ECO:0000256" key="10">
    <source>
        <dbReference type="ARBA" id="ARBA00023114"/>
    </source>
</evidence>
<evidence type="ECO:0000256" key="11">
    <source>
        <dbReference type="ARBA" id="ARBA00023136"/>
    </source>
</evidence>
<sequence length="359" mass="38877">MTRSLLFLLLAWICLFASSCNQLIPGEDFDARTTDQTVRNLTFTNVKINRKPDASLLQPPRDPYLLGPGDILEIEIAEVSGTLARTFVMPDGMVYYNLAGGVKAEGLTQRQFADKLTQALKRDYTQPLVNVSLVEVRSRRYWILGRVFKPGLYPLRQPTTLIEAISGAGGLFTSGFSGFTEELADLSNSIVIRDGEILPVNFERLVQGGDTSQNIYLRHNDYIYLPSATSSTVLLLGAVAAPQAVGYKESLTLIDCIAQGRGPAPGAYTRQIVIVRGSLDQPQAAIVDLNAILTGKDTDVLLQPGDIVWVPKRPLGVLETTVKDVFRTAARTIASGEGSRVAGSDADPVISIPLSSPSP</sequence>
<dbReference type="InterPro" id="IPR049712">
    <property type="entry name" value="Poly_export"/>
</dbReference>
<comment type="caution">
    <text evidence="20">The sequence shown here is derived from an EMBL/GenBank/DDBJ whole genome shotgun (WGS) entry which is preliminary data.</text>
</comment>
<dbReference type="AlphaFoldDB" id="A0A840VDF0"/>
<dbReference type="Pfam" id="PF22461">
    <property type="entry name" value="SLBB_2"/>
    <property type="match status" value="1"/>
</dbReference>
<keyword evidence="4" id="KW-1134">Transmembrane beta strand</keyword>
<evidence type="ECO:0000256" key="9">
    <source>
        <dbReference type="ARBA" id="ARBA00023065"/>
    </source>
</evidence>
<protein>
    <submittedName>
        <fullName evidence="20">Protein involved in polysaccharide export with SLBB domain</fullName>
    </submittedName>
</protein>
<keyword evidence="12" id="KW-0564">Palmitate</keyword>
<dbReference type="PROSITE" id="PS51257">
    <property type="entry name" value="PROKAR_LIPOPROTEIN"/>
    <property type="match status" value="1"/>
</dbReference>
<evidence type="ECO:0000259" key="17">
    <source>
        <dbReference type="Pfam" id="PF02563"/>
    </source>
</evidence>
<accession>A0A840VDF0</accession>
<dbReference type="RefSeq" id="WP_184016538.1">
    <property type="nucleotide sequence ID" value="NZ_JACHFD010000004.1"/>
</dbReference>
<keyword evidence="3" id="KW-0813">Transport</keyword>
<feature type="domain" description="Soluble ligand binding" evidence="18">
    <location>
        <begin position="235"/>
        <end position="283"/>
    </location>
</feature>
<keyword evidence="10" id="KW-0626">Porin</keyword>
<evidence type="ECO:0000256" key="15">
    <source>
        <dbReference type="SAM" id="MobiDB-lite"/>
    </source>
</evidence>
<comment type="similarity">
    <text evidence="2">Belongs to the BexD/CtrA/VexA family.</text>
</comment>
<evidence type="ECO:0000256" key="1">
    <source>
        <dbReference type="ARBA" id="ARBA00004571"/>
    </source>
</evidence>
<proteinExistence type="inferred from homology"/>
<keyword evidence="14" id="KW-0449">Lipoprotein</keyword>
<keyword evidence="11" id="KW-0472">Membrane</keyword>
<dbReference type="EMBL" id="JACHFD010000004">
    <property type="protein sequence ID" value="MBB5350871.1"/>
    <property type="molecule type" value="Genomic_DNA"/>
</dbReference>
<evidence type="ECO:0000256" key="4">
    <source>
        <dbReference type="ARBA" id="ARBA00022452"/>
    </source>
</evidence>
<keyword evidence="13" id="KW-0998">Cell outer membrane</keyword>
<evidence type="ECO:0000256" key="16">
    <source>
        <dbReference type="SAM" id="SignalP"/>
    </source>
</evidence>
<dbReference type="InterPro" id="IPR019554">
    <property type="entry name" value="Soluble_ligand-bd"/>
</dbReference>
<dbReference type="GO" id="GO:0015159">
    <property type="term" value="F:polysaccharide transmembrane transporter activity"/>
    <property type="evidence" value="ECO:0007669"/>
    <property type="project" value="InterPro"/>
</dbReference>
<dbReference type="Gene3D" id="3.10.560.10">
    <property type="entry name" value="Outer membrane lipoprotein wza domain like"/>
    <property type="match status" value="2"/>
</dbReference>
<evidence type="ECO:0000313" key="21">
    <source>
        <dbReference type="Proteomes" id="UP000557717"/>
    </source>
</evidence>
<feature type="region of interest" description="Disordered" evidence="15">
    <location>
        <begin position="337"/>
        <end position="359"/>
    </location>
</feature>
<dbReference type="PANTHER" id="PTHR33619">
    <property type="entry name" value="POLYSACCHARIDE EXPORT PROTEIN GFCE-RELATED"/>
    <property type="match status" value="1"/>
</dbReference>
<keyword evidence="8" id="KW-0625">Polysaccharide transport</keyword>
<organism evidence="20 21">
    <name type="scientific">Haloferula luteola</name>
    <dbReference type="NCBI Taxonomy" id="595692"/>
    <lineage>
        <taxon>Bacteria</taxon>
        <taxon>Pseudomonadati</taxon>
        <taxon>Verrucomicrobiota</taxon>
        <taxon>Verrucomicrobiia</taxon>
        <taxon>Verrucomicrobiales</taxon>
        <taxon>Verrucomicrobiaceae</taxon>
        <taxon>Haloferula</taxon>
    </lineage>
</organism>
<evidence type="ECO:0000256" key="13">
    <source>
        <dbReference type="ARBA" id="ARBA00023237"/>
    </source>
</evidence>
<feature type="domain" description="Polysaccharide export protein N-terminal" evidence="17">
    <location>
        <begin position="59"/>
        <end position="133"/>
    </location>
</feature>
<feature type="domain" description="SLBB" evidence="19">
    <location>
        <begin position="140"/>
        <end position="224"/>
    </location>
</feature>
<dbReference type="GO" id="GO:0009279">
    <property type="term" value="C:cell outer membrane"/>
    <property type="evidence" value="ECO:0007669"/>
    <property type="project" value="UniProtKB-SubCell"/>
</dbReference>
<dbReference type="InterPro" id="IPR054765">
    <property type="entry name" value="SLBB_dom"/>
</dbReference>
<evidence type="ECO:0000313" key="20">
    <source>
        <dbReference type="EMBL" id="MBB5350871.1"/>
    </source>
</evidence>
<feature type="compositionally biased region" description="Low complexity" evidence="15">
    <location>
        <begin position="348"/>
        <end position="359"/>
    </location>
</feature>